<dbReference type="Pfam" id="PF13793">
    <property type="entry name" value="Pribosyltran_N"/>
    <property type="match status" value="1"/>
</dbReference>
<evidence type="ECO:0000259" key="10">
    <source>
        <dbReference type="Pfam" id="PF13793"/>
    </source>
</evidence>
<dbReference type="PANTHER" id="PTHR10210:SF32">
    <property type="entry name" value="RIBOSE-PHOSPHATE PYROPHOSPHOKINASE 2"/>
    <property type="match status" value="1"/>
</dbReference>
<evidence type="ECO:0000313" key="11">
    <source>
        <dbReference type="EMBL" id="RAU18681.1"/>
    </source>
</evidence>
<dbReference type="EMBL" id="QKRX01000004">
    <property type="protein sequence ID" value="RAU18681.1"/>
    <property type="molecule type" value="Genomic_DNA"/>
</dbReference>
<evidence type="ECO:0000256" key="7">
    <source>
        <dbReference type="ARBA" id="ARBA00049535"/>
    </source>
</evidence>
<evidence type="ECO:0000256" key="8">
    <source>
        <dbReference type="RuleBase" id="RU004324"/>
    </source>
</evidence>
<dbReference type="GO" id="GO:0000287">
    <property type="term" value="F:magnesium ion binding"/>
    <property type="evidence" value="ECO:0007669"/>
    <property type="project" value="InterPro"/>
</dbReference>
<dbReference type="NCBIfam" id="NF005537">
    <property type="entry name" value="PRK07199.1"/>
    <property type="match status" value="1"/>
</dbReference>
<protein>
    <recommendedName>
        <fullName evidence="1">ribose-phosphate diphosphokinase</fullName>
        <ecNumber evidence="1">2.7.6.1</ecNumber>
    </recommendedName>
</protein>
<organism evidence="11 12">
    <name type="scientific">Nitrincola tibetensis</name>
    <dbReference type="NCBI Taxonomy" id="2219697"/>
    <lineage>
        <taxon>Bacteria</taxon>
        <taxon>Pseudomonadati</taxon>
        <taxon>Pseudomonadota</taxon>
        <taxon>Gammaproteobacteria</taxon>
        <taxon>Oceanospirillales</taxon>
        <taxon>Oceanospirillaceae</taxon>
        <taxon>Nitrincola</taxon>
    </lineage>
</organism>
<evidence type="ECO:0000256" key="2">
    <source>
        <dbReference type="ARBA" id="ARBA00022679"/>
    </source>
</evidence>
<evidence type="ECO:0000256" key="3">
    <source>
        <dbReference type="ARBA" id="ARBA00022727"/>
    </source>
</evidence>
<evidence type="ECO:0000256" key="1">
    <source>
        <dbReference type="ARBA" id="ARBA00013247"/>
    </source>
</evidence>
<dbReference type="GO" id="GO:0006164">
    <property type="term" value="P:purine nucleotide biosynthetic process"/>
    <property type="evidence" value="ECO:0007669"/>
    <property type="project" value="TreeGrafter"/>
</dbReference>
<gene>
    <name evidence="11" type="ORF">DN062_07920</name>
</gene>
<dbReference type="GO" id="GO:0006015">
    <property type="term" value="P:5-phosphoribose 1-diphosphate biosynthetic process"/>
    <property type="evidence" value="ECO:0007669"/>
    <property type="project" value="TreeGrafter"/>
</dbReference>
<feature type="domain" description="Ribose-phosphate pyrophosphokinase N-terminal" evidence="10">
    <location>
        <begin position="5"/>
        <end position="117"/>
    </location>
</feature>
<keyword evidence="12" id="KW-1185">Reference proteome</keyword>
<keyword evidence="3 8" id="KW-0545">Nucleotide biosynthesis</keyword>
<name>A0A364NNL1_9GAMM</name>
<comment type="caution">
    <text evidence="11">The sequence shown here is derived from an EMBL/GenBank/DDBJ whole genome shotgun (WGS) entry which is preliminary data.</text>
</comment>
<dbReference type="Proteomes" id="UP000250744">
    <property type="component" value="Unassembled WGS sequence"/>
</dbReference>
<evidence type="ECO:0000256" key="4">
    <source>
        <dbReference type="ARBA" id="ARBA00022741"/>
    </source>
</evidence>
<dbReference type="Gene3D" id="3.40.50.2020">
    <property type="match status" value="2"/>
</dbReference>
<reference evidence="11 12" key="1">
    <citation type="submission" date="2018-06" db="EMBL/GenBank/DDBJ databases">
        <title>Nitrincola tibetense sp. nov., isolated from Lake XuguoCo on Tibetan Plateau.</title>
        <authorList>
            <person name="Xing P."/>
        </authorList>
    </citation>
    <scope>NUCLEOTIDE SEQUENCE [LARGE SCALE GENOMIC DNA]</scope>
    <source>
        <strain evidence="12">xg18</strain>
    </source>
</reference>
<dbReference type="GO" id="GO:0004749">
    <property type="term" value="F:ribose phosphate diphosphokinase activity"/>
    <property type="evidence" value="ECO:0007669"/>
    <property type="project" value="UniProtKB-EC"/>
</dbReference>
<dbReference type="NCBIfam" id="TIGR01251">
    <property type="entry name" value="ribP_PPkin"/>
    <property type="match status" value="1"/>
</dbReference>
<dbReference type="AlphaFoldDB" id="A0A364NNL1"/>
<evidence type="ECO:0000313" key="12">
    <source>
        <dbReference type="Proteomes" id="UP000250744"/>
    </source>
</evidence>
<dbReference type="EC" id="2.7.6.1" evidence="1"/>
<dbReference type="PANTHER" id="PTHR10210">
    <property type="entry name" value="RIBOSE-PHOSPHATE DIPHOSPHOKINASE FAMILY MEMBER"/>
    <property type="match status" value="1"/>
</dbReference>
<proteinExistence type="inferred from homology"/>
<keyword evidence="4" id="KW-0547">Nucleotide-binding</keyword>
<dbReference type="GO" id="GO:0005524">
    <property type="term" value="F:ATP binding"/>
    <property type="evidence" value="ECO:0007669"/>
    <property type="project" value="UniProtKB-KW"/>
</dbReference>
<dbReference type="RefSeq" id="WP_112158780.1">
    <property type="nucleotide sequence ID" value="NZ_QKRX01000004.1"/>
</dbReference>
<dbReference type="Pfam" id="PF00156">
    <property type="entry name" value="Pribosyltran"/>
    <property type="match status" value="1"/>
</dbReference>
<feature type="domain" description="Phosphoribosyltransferase" evidence="9">
    <location>
        <begin position="151"/>
        <end position="272"/>
    </location>
</feature>
<dbReference type="InterPro" id="IPR005946">
    <property type="entry name" value="Rib-P_diPkinase"/>
</dbReference>
<evidence type="ECO:0000256" key="6">
    <source>
        <dbReference type="ARBA" id="ARBA00022840"/>
    </source>
</evidence>
<dbReference type="GO" id="GO:0005737">
    <property type="term" value="C:cytoplasm"/>
    <property type="evidence" value="ECO:0007669"/>
    <property type="project" value="TreeGrafter"/>
</dbReference>
<dbReference type="GO" id="GO:0002189">
    <property type="term" value="C:ribose phosphate diphosphokinase complex"/>
    <property type="evidence" value="ECO:0007669"/>
    <property type="project" value="TreeGrafter"/>
</dbReference>
<dbReference type="FunFam" id="3.40.50.2020:FF:000014">
    <property type="entry name" value="Ribose-phosphate pyrophosphokinase 1"/>
    <property type="match status" value="1"/>
</dbReference>
<evidence type="ECO:0000259" key="9">
    <source>
        <dbReference type="Pfam" id="PF00156"/>
    </source>
</evidence>
<sequence length="295" mass="32981">MKTLVFNLESDAALAAQITHALQAEAGSLEMRHFPDGESYLRVHDRCIDHSCIIFCNLFHPDEKTLKLLFLADTLKELGARQLILVTPYLAYMRQDKRFHEGECVSSKPFAKLLSQAFDGLITIDPHLHRYHSLSDIYSINTQVVPAAPLIARWINKHISQPVIIGPDSESEQWVSQVAEMAQAPFQILEKERLGDYQVNISTPELSAYLEHTPVLVDDIISSGRTILRTLEHLESANMKRATAIGVHGIFAGNAYELLSSKADVITTDCIPHISNRIETASALSKAIRIMQQSL</sequence>
<dbReference type="InterPro" id="IPR000836">
    <property type="entry name" value="PRTase_dom"/>
</dbReference>
<keyword evidence="6" id="KW-0067">ATP-binding</keyword>
<dbReference type="GO" id="GO:0016301">
    <property type="term" value="F:kinase activity"/>
    <property type="evidence" value="ECO:0007669"/>
    <property type="project" value="UniProtKB-KW"/>
</dbReference>
<dbReference type="SUPFAM" id="SSF53271">
    <property type="entry name" value="PRTase-like"/>
    <property type="match status" value="2"/>
</dbReference>
<accession>A0A364NNL1</accession>
<keyword evidence="2 11" id="KW-0808">Transferase</keyword>
<dbReference type="SMART" id="SM01400">
    <property type="entry name" value="Pribosyltran_N"/>
    <property type="match status" value="1"/>
</dbReference>
<comment type="similarity">
    <text evidence="8">Belongs to the ribose-phosphate pyrophosphokinase family.</text>
</comment>
<dbReference type="InterPro" id="IPR029057">
    <property type="entry name" value="PRTase-like"/>
</dbReference>
<keyword evidence="5 11" id="KW-0418">Kinase</keyword>
<dbReference type="CDD" id="cd06223">
    <property type="entry name" value="PRTases_typeI"/>
    <property type="match status" value="1"/>
</dbReference>
<dbReference type="InterPro" id="IPR029099">
    <property type="entry name" value="Pribosyltran_N"/>
</dbReference>
<dbReference type="OrthoDB" id="324294at2"/>
<evidence type="ECO:0000256" key="5">
    <source>
        <dbReference type="ARBA" id="ARBA00022777"/>
    </source>
</evidence>
<comment type="catalytic activity">
    <reaction evidence="7">
        <text>D-ribose 5-phosphate + ATP = 5-phospho-alpha-D-ribose 1-diphosphate + AMP + H(+)</text>
        <dbReference type="Rhea" id="RHEA:15609"/>
        <dbReference type="ChEBI" id="CHEBI:15378"/>
        <dbReference type="ChEBI" id="CHEBI:30616"/>
        <dbReference type="ChEBI" id="CHEBI:58017"/>
        <dbReference type="ChEBI" id="CHEBI:78346"/>
        <dbReference type="ChEBI" id="CHEBI:456215"/>
        <dbReference type="EC" id="2.7.6.1"/>
    </reaction>
</comment>